<evidence type="ECO:0000313" key="1">
    <source>
        <dbReference type="EMBL" id="BBP02180.1"/>
    </source>
</evidence>
<keyword evidence="2" id="KW-1185">Reference proteome</keyword>
<gene>
    <name evidence="1" type="ORF">SFSGTM_28880</name>
</gene>
<dbReference type="KEGG" id="sniv:SFSGTM_28880"/>
<protein>
    <submittedName>
        <fullName evidence="1">Uncharacterized protein</fullName>
    </submittedName>
</protein>
<evidence type="ECO:0000313" key="2">
    <source>
        <dbReference type="Proteomes" id="UP000463939"/>
    </source>
</evidence>
<dbReference type="AlphaFoldDB" id="A0A809SIN2"/>
<accession>A0A809SIN2</accession>
<dbReference type="RefSeq" id="WP_162085852.1">
    <property type="nucleotide sequence ID" value="NZ_AP021881.1"/>
</dbReference>
<organism evidence="1 2">
    <name type="scientific">Sulfuriferula nivalis</name>
    <dbReference type="NCBI Taxonomy" id="2675298"/>
    <lineage>
        <taxon>Bacteria</taxon>
        <taxon>Pseudomonadati</taxon>
        <taxon>Pseudomonadota</taxon>
        <taxon>Betaproteobacteria</taxon>
        <taxon>Nitrosomonadales</taxon>
        <taxon>Sulfuricellaceae</taxon>
        <taxon>Sulfuriferula</taxon>
    </lineage>
</organism>
<sequence length="77" mass="8548">MDMFISDFIIHIQETLTEQEMNDMTDAVREHACVVSAGSPSKTNHLLMVAYDTDCARSSEILKHVTNHGVHAFSVGL</sequence>
<proteinExistence type="predicted"/>
<reference evidence="2" key="1">
    <citation type="submission" date="2019-11" db="EMBL/GenBank/DDBJ databases">
        <title>Isolation and characterization of a novel species in the genus Sulfuriferula.</title>
        <authorList>
            <person name="Mochizuki J."/>
            <person name="Kojima H."/>
            <person name="Fukui M."/>
        </authorList>
    </citation>
    <scope>NUCLEOTIDE SEQUENCE [LARGE SCALE GENOMIC DNA]</scope>
    <source>
        <strain evidence="2">SGTM</strain>
    </source>
</reference>
<dbReference type="Proteomes" id="UP000463939">
    <property type="component" value="Chromosome"/>
</dbReference>
<dbReference type="EMBL" id="AP021881">
    <property type="protein sequence ID" value="BBP02180.1"/>
    <property type="molecule type" value="Genomic_DNA"/>
</dbReference>
<name>A0A809SIN2_9PROT</name>